<dbReference type="AlphaFoldDB" id="A0A9D5B0Y0"/>
<feature type="compositionally biased region" description="Acidic residues" evidence="5">
    <location>
        <begin position="357"/>
        <end position="384"/>
    </location>
</feature>
<evidence type="ECO:0000313" key="8">
    <source>
        <dbReference type="Proteomes" id="UP001058974"/>
    </source>
</evidence>
<evidence type="ECO:0000259" key="6">
    <source>
        <dbReference type="PROSITE" id="PS50808"/>
    </source>
</evidence>
<keyword evidence="8" id="KW-1185">Reference proteome</keyword>
<accession>A0A9D5B0Y0</accession>
<dbReference type="Gramene" id="Psat03G0421800-T1">
    <property type="protein sequence ID" value="KAI5429548.1"/>
    <property type="gene ID" value="KIW84_034218"/>
</dbReference>
<evidence type="ECO:0000256" key="1">
    <source>
        <dbReference type="ARBA" id="ARBA00022723"/>
    </source>
</evidence>
<keyword evidence="3" id="KW-0862">Zinc</keyword>
<evidence type="ECO:0000256" key="3">
    <source>
        <dbReference type="ARBA" id="ARBA00022833"/>
    </source>
</evidence>
<evidence type="ECO:0000256" key="4">
    <source>
        <dbReference type="PROSITE-ProRule" id="PRU00027"/>
    </source>
</evidence>
<dbReference type="GO" id="GO:0003677">
    <property type="term" value="F:DNA binding"/>
    <property type="evidence" value="ECO:0007669"/>
    <property type="project" value="InterPro"/>
</dbReference>
<dbReference type="PANTHER" id="PTHR46951:SF2">
    <property type="entry name" value="BED-TYPE DOMAIN-CONTAINING PROTEIN"/>
    <property type="match status" value="1"/>
</dbReference>
<evidence type="ECO:0000256" key="5">
    <source>
        <dbReference type="SAM" id="MobiDB-lite"/>
    </source>
</evidence>
<name>A0A9D5B0Y0_PEA</name>
<protein>
    <recommendedName>
        <fullName evidence="6">BED-type domain-containing protein</fullName>
    </recommendedName>
</protein>
<keyword evidence="2 4" id="KW-0863">Zinc-finger</keyword>
<gene>
    <name evidence="7" type="ORF">KIW84_034218</name>
</gene>
<keyword evidence="1" id="KW-0479">Metal-binding</keyword>
<dbReference type="InterPro" id="IPR003656">
    <property type="entry name" value="Znf_BED"/>
</dbReference>
<dbReference type="Pfam" id="PF02892">
    <property type="entry name" value="zf-BED"/>
    <property type="match status" value="1"/>
</dbReference>
<comment type="caution">
    <text evidence="7">The sequence shown here is derived from an EMBL/GenBank/DDBJ whole genome shotgun (WGS) entry which is preliminary data.</text>
</comment>
<organism evidence="7 8">
    <name type="scientific">Pisum sativum</name>
    <name type="common">Garden pea</name>
    <name type="synonym">Lathyrus oleraceus</name>
    <dbReference type="NCBI Taxonomy" id="3888"/>
    <lineage>
        <taxon>Eukaryota</taxon>
        <taxon>Viridiplantae</taxon>
        <taxon>Streptophyta</taxon>
        <taxon>Embryophyta</taxon>
        <taxon>Tracheophyta</taxon>
        <taxon>Spermatophyta</taxon>
        <taxon>Magnoliopsida</taxon>
        <taxon>eudicotyledons</taxon>
        <taxon>Gunneridae</taxon>
        <taxon>Pentapetalae</taxon>
        <taxon>rosids</taxon>
        <taxon>fabids</taxon>
        <taxon>Fabales</taxon>
        <taxon>Fabaceae</taxon>
        <taxon>Papilionoideae</taxon>
        <taxon>50 kb inversion clade</taxon>
        <taxon>NPAAA clade</taxon>
        <taxon>Hologalegina</taxon>
        <taxon>IRL clade</taxon>
        <taxon>Fabeae</taxon>
        <taxon>Lathyrus</taxon>
    </lineage>
</organism>
<dbReference type="EMBL" id="JAMSHJ010000003">
    <property type="protein sequence ID" value="KAI5429548.1"/>
    <property type="molecule type" value="Genomic_DNA"/>
</dbReference>
<dbReference type="GO" id="GO:0008270">
    <property type="term" value="F:zinc ion binding"/>
    <property type="evidence" value="ECO:0007669"/>
    <property type="project" value="UniProtKB-KW"/>
</dbReference>
<dbReference type="PANTHER" id="PTHR46951">
    <property type="entry name" value="BED-TYPE DOMAIN-CONTAINING PROTEIN"/>
    <property type="match status" value="1"/>
</dbReference>
<reference evidence="7 8" key="1">
    <citation type="journal article" date="2022" name="Nat. Genet.">
        <title>Improved pea reference genome and pan-genome highlight genomic features and evolutionary characteristics.</title>
        <authorList>
            <person name="Yang T."/>
            <person name="Liu R."/>
            <person name="Luo Y."/>
            <person name="Hu S."/>
            <person name="Wang D."/>
            <person name="Wang C."/>
            <person name="Pandey M.K."/>
            <person name="Ge S."/>
            <person name="Xu Q."/>
            <person name="Li N."/>
            <person name="Li G."/>
            <person name="Huang Y."/>
            <person name="Saxena R.K."/>
            <person name="Ji Y."/>
            <person name="Li M."/>
            <person name="Yan X."/>
            <person name="He Y."/>
            <person name="Liu Y."/>
            <person name="Wang X."/>
            <person name="Xiang C."/>
            <person name="Varshney R.K."/>
            <person name="Ding H."/>
            <person name="Gao S."/>
            <person name="Zong X."/>
        </authorList>
    </citation>
    <scope>NUCLEOTIDE SEQUENCE [LARGE SCALE GENOMIC DNA]</scope>
    <source>
        <strain evidence="7 8">cv. Zhongwan 6</strain>
    </source>
</reference>
<evidence type="ECO:0000313" key="7">
    <source>
        <dbReference type="EMBL" id="KAI5429548.1"/>
    </source>
</evidence>
<evidence type="ECO:0000256" key="2">
    <source>
        <dbReference type="ARBA" id="ARBA00022771"/>
    </source>
</evidence>
<feature type="domain" description="BED-type" evidence="6">
    <location>
        <begin position="100"/>
        <end position="156"/>
    </location>
</feature>
<dbReference type="Proteomes" id="UP001058974">
    <property type="component" value="Chromosome 3"/>
</dbReference>
<feature type="region of interest" description="Disordered" evidence="5">
    <location>
        <begin position="350"/>
        <end position="396"/>
    </location>
</feature>
<proteinExistence type="predicted"/>
<dbReference type="PROSITE" id="PS50808">
    <property type="entry name" value="ZF_BED"/>
    <property type="match status" value="1"/>
</dbReference>
<sequence>MCISDRNIPLAFYHNIKLADFFKISDFYCPGSISDRPSGGGTYTDASVVQIDYRSFVEIVFQMMKTFFRAIILMATLSLCSPAIAPPPRQKKLSKNAPDNRTDIAWKHGIADPDNPSKIQCKYCQKMITGGVYRLKHHLAGTQKYVEACKIVLDEIKREILQVCSRLQENLIKKIEAMVEEEMSEAGSKRMTGNNSGNIFKKSYKSIWNIIDDKWDKRLHMSLHAAAYYLNPHMHYGPRFKADIEVRKDLMDCLTKMVDDPKEQSKIEVQMHDFKKQLGSSGCERNWSAFEMIVQKTKGGRTFEIEFDDLGFDDDWLMDEDDDIEISDEDFIQMNQEQIQEDDIFVHDLEDEHDGGIDENEFDDDFEDENEDEGDNEDNDDPLSDYDQLQHELFGN</sequence>